<dbReference type="CDD" id="cd02440">
    <property type="entry name" value="AdoMet_MTases"/>
    <property type="match status" value="1"/>
</dbReference>
<protein>
    <submittedName>
        <fullName evidence="1">Class I SAM-dependent methyltransferase</fullName>
    </submittedName>
</protein>
<dbReference type="GO" id="GO:0032259">
    <property type="term" value="P:methylation"/>
    <property type="evidence" value="ECO:0007669"/>
    <property type="project" value="UniProtKB-KW"/>
</dbReference>
<keyword evidence="1" id="KW-0489">Methyltransferase</keyword>
<organism evidence="1 2">
    <name type="scientific">Candidatus Polarisedimenticola svalbardensis</name>
    <dbReference type="NCBI Taxonomy" id="2886004"/>
    <lineage>
        <taxon>Bacteria</taxon>
        <taxon>Pseudomonadati</taxon>
        <taxon>Acidobacteriota</taxon>
        <taxon>Candidatus Polarisedimenticolia</taxon>
        <taxon>Candidatus Polarisedimenticolales</taxon>
        <taxon>Candidatus Polarisedimenticolaceae</taxon>
        <taxon>Candidatus Polarisedimenticola</taxon>
    </lineage>
</organism>
<dbReference type="AlphaFoldDB" id="A0A8J6Y818"/>
<sequence>MEEWKKRLYDTYVTSGQAGAGMADWDAYDLSRFPFYRSLIRTHVPSGRDLELIDLACGHGGLVFCLNESGYRNVHGVDISPEQVELAHRFGLPEVECGGIVEYLDRSSLQYDVVFLLDILEHLTREELLAVLDRVSSRLNPQGRLIITVPNGAGLFGMRVRYGDLTHENCYTPQSMEQALRTTGFGNVRAYEIRPVLHGLKSAVRHGLWRLMTLPHRLLLAAETGEIHHILTQNMLVTAGKPAAAD</sequence>
<dbReference type="SUPFAM" id="SSF53335">
    <property type="entry name" value="S-adenosyl-L-methionine-dependent methyltransferases"/>
    <property type="match status" value="1"/>
</dbReference>
<keyword evidence="1" id="KW-0808">Transferase</keyword>
<dbReference type="PANTHER" id="PTHR43861">
    <property type="entry name" value="TRANS-ACONITATE 2-METHYLTRANSFERASE-RELATED"/>
    <property type="match status" value="1"/>
</dbReference>
<accession>A0A8J6Y818</accession>
<comment type="caution">
    <text evidence="1">The sequence shown here is derived from an EMBL/GenBank/DDBJ whole genome shotgun (WGS) entry which is preliminary data.</text>
</comment>
<reference evidence="1 2" key="1">
    <citation type="submission" date="2020-08" db="EMBL/GenBank/DDBJ databases">
        <title>Acidobacteriota in marine sediments use diverse sulfur dissimilation pathways.</title>
        <authorList>
            <person name="Wasmund K."/>
        </authorList>
    </citation>
    <scope>NUCLEOTIDE SEQUENCE [LARGE SCALE GENOMIC DNA]</scope>
    <source>
        <strain evidence="1">MAG AM4</strain>
    </source>
</reference>
<name>A0A8J6Y818_9BACT</name>
<gene>
    <name evidence="1" type="ORF">IFK94_12920</name>
</gene>
<dbReference type="Pfam" id="PF13489">
    <property type="entry name" value="Methyltransf_23"/>
    <property type="match status" value="1"/>
</dbReference>
<dbReference type="Proteomes" id="UP000648239">
    <property type="component" value="Unassembled WGS sequence"/>
</dbReference>
<dbReference type="Gene3D" id="3.40.50.150">
    <property type="entry name" value="Vaccinia Virus protein VP39"/>
    <property type="match status" value="1"/>
</dbReference>
<proteinExistence type="predicted"/>
<evidence type="ECO:0000313" key="1">
    <source>
        <dbReference type="EMBL" id="MBD3869020.1"/>
    </source>
</evidence>
<dbReference type="InterPro" id="IPR029063">
    <property type="entry name" value="SAM-dependent_MTases_sf"/>
</dbReference>
<dbReference type="EMBL" id="JACXWD010000054">
    <property type="protein sequence ID" value="MBD3869020.1"/>
    <property type="molecule type" value="Genomic_DNA"/>
</dbReference>
<evidence type="ECO:0000313" key="2">
    <source>
        <dbReference type="Proteomes" id="UP000648239"/>
    </source>
</evidence>
<dbReference type="GO" id="GO:0008168">
    <property type="term" value="F:methyltransferase activity"/>
    <property type="evidence" value="ECO:0007669"/>
    <property type="project" value="UniProtKB-KW"/>
</dbReference>